<dbReference type="InterPro" id="IPR036322">
    <property type="entry name" value="WD40_repeat_dom_sf"/>
</dbReference>
<sequence length="712" mass="81024">MFANGFEKINFSIKSEIVSFAKSFCGKYLAVLFRNSIHIYSLINNSFPKLDEYTRDESSIQSKNFNHWIQWISLDTIVIGTQTGHLIFIRINNKEAVNENSSNIIESVNSIDITDKIITAHSSAFGALVITTPGPIIHFISPSGEILSSLSFTVAQSDYSSQIPGIIRQIDINSPTSLFVFSDGKVAHSKLKEQSIIDKKPILIEFFPMINDVSKAFFSSNKNFIVFLTFNGVLMRMFTSTNEITVICDECSIFHITHDSFHIISLSPKGMLSIWSNRTDHLSKTQLKIDSQNSNQTSELMSNSSFTLDFVASEIDIYGYRLFCATSHSQEAFSISFAITNMSKPSLMFCTPTYVIIPPTKVTISSPIDMFESGYPLKYVSYLPEKKNTAVAGRKYFSLFTNDSKSWKIVKDENNFCRALWSIYSNCFISVVFNFEESRYHLFLLSSDFLSLIDSIKLDGNFIDYDNYGNCFAVGTSTSVTTYKVVYFNQMSLKITKLHKYENLPYYEKVILFHNSRTVLILTLDKQLIELTSNEVLIEGVTSVIICKENDLIFIVAHGHQFAYYYPEKSLIRLDIKTPGIIVDGLSLYIIPDYYEFGKFELETYEYLPQVIFHFIDQPNVMFDIVKAFSATNNYSISVSHTMNLAFKAGKFESFNAMLDKLGDAKITFLFISLFNVDSEFVPKIKELLPSCDELIKKYPDLSEQIKGIYAK</sequence>
<organism evidence="1 2">
    <name type="scientific">Tritrichomonas musculus</name>
    <dbReference type="NCBI Taxonomy" id="1915356"/>
    <lineage>
        <taxon>Eukaryota</taxon>
        <taxon>Metamonada</taxon>
        <taxon>Parabasalia</taxon>
        <taxon>Tritrichomonadida</taxon>
        <taxon>Tritrichomonadidae</taxon>
        <taxon>Tritrichomonas</taxon>
    </lineage>
</organism>
<dbReference type="EMBL" id="JAPFFF010000015">
    <property type="protein sequence ID" value="KAK8866599.1"/>
    <property type="molecule type" value="Genomic_DNA"/>
</dbReference>
<gene>
    <name evidence="1" type="ORF">M9Y10_009564</name>
</gene>
<dbReference type="Proteomes" id="UP001470230">
    <property type="component" value="Unassembled WGS sequence"/>
</dbReference>
<evidence type="ECO:0000313" key="1">
    <source>
        <dbReference type="EMBL" id="KAK8866599.1"/>
    </source>
</evidence>
<name>A0ABR2INW1_9EUKA</name>
<dbReference type="SUPFAM" id="SSF50978">
    <property type="entry name" value="WD40 repeat-like"/>
    <property type="match status" value="1"/>
</dbReference>
<evidence type="ECO:0008006" key="3">
    <source>
        <dbReference type="Google" id="ProtNLM"/>
    </source>
</evidence>
<comment type="caution">
    <text evidence="1">The sequence shown here is derived from an EMBL/GenBank/DDBJ whole genome shotgun (WGS) entry which is preliminary data.</text>
</comment>
<accession>A0ABR2INW1</accession>
<keyword evidence="2" id="KW-1185">Reference proteome</keyword>
<reference evidence="1 2" key="1">
    <citation type="submission" date="2024-04" db="EMBL/GenBank/DDBJ databases">
        <title>Tritrichomonas musculus Genome.</title>
        <authorList>
            <person name="Alves-Ferreira E."/>
            <person name="Grigg M."/>
            <person name="Lorenzi H."/>
            <person name="Galac M."/>
        </authorList>
    </citation>
    <scope>NUCLEOTIDE SEQUENCE [LARGE SCALE GENOMIC DNA]</scope>
    <source>
        <strain evidence="1 2">EAF2021</strain>
    </source>
</reference>
<proteinExistence type="predicted"/>
<evidence type="ECO:0000313" key="2">
    <source>
        <dbReference type="Proteomes" id="UP001470230"/>
    </source>
</evidence>
<protein>
    <recommendedName>
        <fullName evidence="3">Ribosome control protein 1 domain-containing protein</fullName>
    </recommendedName>
</protein>